<dbReference type="AlphaFoldDB" id="A0A0P0VSN9"/>
<reference evidence="1 2" key="3">
    <citation type="journal article" date="2013" name="Rice">
        <title>Improvement of the Oryza sativa Nipponbare reference genome using next generation sequence and optical map data.</title>
        <authorList>
            <person name="Kawahara Y."/>
            <person name="de la Bastide M."/>
            <person name="Hamilton J.P."/>
            <person name="Kanamori H."/>
            <person name="McCombie W.R."/>
            <person name="Ouyang S."/>
            <person name="Schwartz D.C."/>
            <person name="Tanaka T."/>
            <person name="Wu J."/>
            <person name="Zhou S."/>
            <person name="Childs K.L."/>
            <person name="Davidson R.M."/>
            <person name="Lin H."/>
            <person name="Quesada-Ocampo L."/>
            <person name="Vaillancourt B."/>
            <person name="Sakai H."/>
            <person name="Lee S.S."/>
            <person name="Kim J."/>
            <person name="Numa H."/>
            <person name="Itoh T."/>
            <person name="Buell C.R."/>
            <person name="Matsumoto T."/>
        </authorList>
    </citation>
    <scope>NUCLEOTIDE SEQUENCE [LARGE SCALE GENOMIC DNA]</scope>
    <source>
        <strain evidence="2">cv. Nipponbare</strain>
    </source>
</reference>
<dbReference type="PaxDb" id="39947-A0A0P0VSN9"/>
<dbReference type="Gramene" id="Os03t0135150-00">
    <property type="protein sequence ID" value="Os03t0135150-00"/>
    <property type="gene ID" value="Os03g0135150"/>
</dbReference>
<proteinExistence type="predicted"/>
<accession>A0A0P0VSN9</accession>
<sequence>GAVGDLLVPPRDVLLGGEELLAPRRPRVDDVVGVREVGQVGQGELVAGEVLVLRQDLVVHVQHLLQLPLVLRDAGLVGRYVELRRERQVEHQLRARRVEALRLRLQPLLDRRPLQRPRPVDRPVPVVWELSAQVSAYRS</sequence>
<dbReference type="Proteomes" id="UP000059680">
    <property type="component" value="Chromosome 3"/>
</dbReference>
<gene>
    <name evidence="1" type="ordered locus">Os03g0135150</name>
    <name evidence="1" type="ORF">OSNPB_030135150</name>
</gene>
<organism evidence="1 2">
    <name type="scientific">Oryza sativa subsp. japonica</name>
    <name type="common">Rice</name>
    <dbReference type="NCBI Taxonomy" id="39947"/>
    <lineage>
        <taxon>Eukaryota</taxon>
        <taxon>Viridiplantae</taxon>
        <taxon>Streptophyta</taxon>
        <taxon>Embryophyta</taxon>
        <taxon>Tracheophyta</taxon>
        <taxon>Spermatophyta</taxon>
        <taxon>Magnoliopsida</taxon>
        <taxon>Liliopsida</taxon>
        <taxon>Poales</taxon>
        <taxon>Poaceae</taxon>
        <taxon>BOP clade</taxon>
        <taxon>Oryzoideae</taxon>
        <taxon>Oryzeae</taxon>
        <taxon>Oryzinae</taxon>
        <taxon>Oryza</taxon>
        <taxon>Oryza sativa</taxon>
    </lineage>
</organism>
<evidence type="ECO:0000313" key="2">
    <source>
        <dbReference type="Proteomes" id="UP000059680"/>
    </source>
</evidence>
<dbReference type="EMBL" id="AP014959">
    <property type="protein sequence ID" value="BAS82174.1"/>
    <property type="molecule type" value="Genomic_DNA"/>
</dbReference>
<keyword evidence="2" id="KW-1185">Reference proteome</keyword>
<reference evidence="1 2" key="2">
    <citation type="journal article" date="2013" name="Plant Cell Physiol.">
        <title>Rice Annotation Project Database (RAP-DB): an integrative and interactive database for rice genomics.</title>
        <authorList>
            <person name="Sakai H."/>
            <person name="Lee S.S."/>
            <person name="Tanaka T."/>
            <person name="Numa H."/>
            <person name="Kim J."/>
            <person name="Kawahara Y."/>
            <person name="Wakimoto H."/>
            <person name="Yang C.C."/>
            <person name="Iwamoto M."/>
            <person name="Abe T."/>
            <person name="Yamada Y."/>
            <person name="Muto A."/>
            <person name="Inokuchi H."/>
            <person name="Ikemura T."/>
            <person name="Matsumoto T."/>
            <person name="Sasaki T."/>
            <person name="Itoh T."/>
        </authorList>
    </citation>
    <scope>NUCLEOTIDE SEQUENCE [LARGE SCALE GENOMIC DNA]</scope>
    <source>
        <strain evidence="2">cv. Nipponbare</strain>
    </source>
</reference>
<protein>
    <submittedName>
        <fullName evidence="1">Os03g0135150 protein</fullName>
    </submittedName>
</protein>
<feature type="non-terminal residue" evidence="1">
    <location>
        <position position="1"/>
    </location>
</feature>
<evidence type="ECO:0000313" key="1">
    <source>
        <dbReference type="EMBL" id="BAS82174.1"/>
    </source>
</evidence>
<dbReference type="InParanoid" id="A0A0P0VSN9"/>
<name>A0A0P0VSN9_ORYSJ</name>
<reference evidence="2" key="1">
    <citation type="journal article" date="2005" name="Nature">
        <title>The map-based sequence of the rice genome.</title>
        <authorList>
            <consortium name="International rice genome sequencing project (IRGSP)"/>
            <person name="Matsumoto T."/>
            <person name="Wu J."/>
            <person name="Kanamori H."/>
            <person name="Katayose Y."/>
            <person name="Fujisawa M."/>
            <person name="Namiki N."/>
            <person name="Mizuno H."/>
            <person name="Yamamoto K."/>
            <person name="Antonio B.A."/>
            <person name="Baba T."/>
            <person name="Sakata K."/>
            <person name="Nagamura Y."/>
            <person name="Aoki H."/>
            <person name="Arikawa K."/>
            <person name="Arita K."/>
            <person name="Bito T."/>
            <person name="Chiden Y."/>
            <person name="Fujitsuka N."/>
            <person name="Fukunaka R."/>
            <person name="Hamada M."/>
            <person name="Harada C."/>
            <person name="Hayashi A."/>
            <person name="Hijishita S."/>
            <person name="Honda M."/>
            <person name="Hosokawa S."/>
            <person name="Ichikawa Y."/>
            <person name="Idonuma A."/>
            <person name="Iijima M."/>
            <person name="Ikeda M."/>
            <person name="Ikeno M."/>
            <person name="Ito K."/>
            <person name="Ito S."/>
            <person name="Ito T."/>
            <person name="Ito Y."/>
            <person name="Ito Y."/>
            <person name="Iwabuchi A."/>
            <person name="Kamiya K."/>
            <person name="Karasawa W."/>
            <person name="Kurita K."/>
            <person name="Katagiri S."/>
            <person name="Kikuta A."/>
            <person name="Kobayashi H."/>
            <person name="Kobayashi N."/>
            <person name="Machita K."/>
            <person name="Maehara T."/>
            <person name="Masukawa M."/>
            <person name="Mizubayashi T."/>
            <person name="Mukai Y."/>
            <person name="Nagasaki H."/>
            <person name="Nagata Y."/>
            <person name="Naito S."/>
            <person name="Nakashima M."/>
            <person name="Nakama Y."/>
            <person name="Nakamichi Y."/>
            <person name="Nakamura M."/>
            <person name="Meguro A."/>
            <person name="Negishi M."/>
            <person name="Ohta I."/>
            <person name="Ohta T."/>
            <person name="Okamoto M."/>
            <person name="Ono N."/>
            <person name="Saji S."/>
            <person name="Sakaguchi M."/>
            <person name="Sakai K."/>
            <person name="Shibata M."/>
            <person name="Shimokawa T."/>
            <person name="Song J."/>
            <person name="Takazaki Y."/>
            <person name="Terasawa K."/>
            <person name="Tsugane M."/>
            <person name="Tsuji K."/>
            <person name="Ueda S."/>
            <person name="Waki K."/>
            <person name="Yamagata H."/>
            <person name="Yamamoto M."/>
            <person name="Yamamoto S."/>
            <person name="Yamane H."/>
            <person name="Yoshiki S."/>
            <person name="Yoshihara R."/>
            <person name="Yukawa K."/>
            <person name="Zhong H."/>
            <person name="Yano M."/>
            <person name="Yuan Q."/>
            <person name="Ouyang S."/>
            <person name="Liu J."/>
            <person name="Jones K.M."/>
            <person name="Gansberger K."/>
            <person name="Moffat K."/>
            <person name="Hill J."/>
            <person name="Bera J."/>
            <person name="Fadrosh D."/>
            <person name="Jin S."/>
            <person name="Johri S."/>
            <person name="Kim M."/>
            <person name="Overton L."/>
            <person name="Reardon M."/>
            <person name="Tsitrin T."/>
            <person name="Vuong H."/>
            <person name="Weaver B."/>
            <person name="Ciecko A."/>
            <person name="Tallon L."/>
            <person name="Jackson J."/>
            <person name="Pai G."/>
            <person name="Aken S.V."/>
            <person name="Utterback T."/>
            <person name="Reidmuller S."/>
            <person name="Feldblyum T."/>
            <person name="Hsiao J."/>
            <person name="Zismann V."/>
            <person name="Iobst S."/>
            <person name="de Vazeille A.R."/>
            <person name="Buell C.R."/>
            <person name="Ying K."/>
            <person name="Li Y."/>
            <person name="Lu T."/>
            <person name="Huang Y."/>
            <person name="Zhao Q."/>
            <person name="Feng Q."/>
            <person name="Zhang L."/>
            <person name="Zhu J."/>
            <person name="Weng Q."/>
            <person name="Mu J."/>
            <person name="Lu Y."/>
            <person name="Fan D."/>
            <person name="Liu Y."/>
            <person name="Guan J."/>
            <person name="Zhang Y."/>
            <person name="Yu S."/>
            <person name="Liu X."/>
            <person name="Zhang Y."/>
            <person name="Hong G."/>
            <person name="Han B."/>
            <person name="Choisne N."/>
            <person name="Demange N."/>
            <person name="Orjeda G."/>
            <person name="Samain S."/>
            <person name="Cattolico L."/>
            <person name="Pelletier E."/>
            <person name="Couloux A."/>
            <person name="Segurens B."/>
            <person name="Wincker P."/>
            <person name="D'Hont A."/>
            <person name="Scarpelli C."/>
            <person name="Weissenbach J."/>
            <person name="Salanoubat M."/>
            <person name="Quetier F."/>
            <person name="Yu Y."/>
            <person name="Kim H.R."/>
            <person name="Rambo T."/>
            <person name="Currie J."/>
            <person name="Collura K."/>
            <person name="Luo M."/>
            <person name="Yang T."/>
            <person name="Ammiraju J.S.S."/>
            <person name="Engler F."/>
            <person name="Soderlund C."/>
            <person name="Wing R.A."/>
            <person name="Palmer L.E."/>
            <person name="de la Bastide M."/>
            <person name="Spiegel L."/>
            <person name="Nascimento L."/>
            <person name="Zutavern T."/>
            <person name="O'Shaughnessy A."/>
            <person name="Dike S."/>
            <person name="Dedhia N."/>
            <person name="Preston R."/>
            <person name="Balija V."/>
            <person name="McCombie W.R."/>
            <person name="Chow T."/>
            <person name="Chen H."/>
            <person name="Chung M."/>
            <person name="Chen C."/>
            <person name="Shaw J."/>
            <person name="Wu H."/>
            <person name="Hsiao K."/>
            <person name="Chao Y."/>
            <person name="Chu M."/>
            <person name="Cheng C."/>
            <person name="Hour A."/>
            <person name="Lee P."/>
            <person name="Lin S."/>
            <person name="Lin Y."/>
            <person name="Liou J."/>
            <person name="Liu S."/>
            <person name="Hsing Y."/>
            <person name="Raghuvanshi S."/>
            <person name="Mohanty A."/>
            <person name="Bharti A.K."/>
            <person name="Gaur A."/>
            <person name="Gupta V."/>
            <person name="Kumar D."/>
            <person name="Ravi V."/>
            <person name="Vij S."/>
            <person name="Kapur A."/>
            <person name="Khurana P."/>
            <person name="Khurana P."/>
            <person name="Khurana J.P."/>
            <person name="Tyagi A.K."/>
            <person name="Gaikwad K."/>
            <person name="Singh A."/>
            <person name="Dalal V."/>
            <person name="Srivastava S."/>
            <person name="Dixit A."/>
            <person name="Pal A.K."/>
            <person name="Ghazi I.A."/>
            <person name="Yadav M."/>
            <person name="Pandit A."/>
            <person name="Bhargava A."/>
            <person name="Sureshbabu K."/>
            <person name="Batra K."/>
            <person name="Sharma T.R."/>
            <person name="Mohapatra T."/>
            <person name="Singh N.K."/>
            <person name="Messing J."/>
            <person name="Nelson A.B."/>
            <person name="Fuks G."/>
            <person name="Kavchok S."/>
            <person name="Keizer G."/>
            <person name="Linton E."/>
            <person name="Llaca V."/>
            <person name="Song R."/>
            <person name="Tanyolac B."/>
            <person name="Young S."/>
            <person name="Ho-Il K."/>
            <person name="Hahn J.H."/>
            <person name="Sangsakoo G."/>
            <person name="Vanavichit A."/>
            <person name="de Mattos Luiz.A.T."/>
            <person name="Zimmer P.D."/>
            <person name="Malone G."/>
            <person name="Dellagostin O."/>
            <person name="de Oliveira A.C."/>
            <person name="Bevan M."/>
            <person name="Bancroft I."/>
            <person name="Minx P."/>
            <person name="Cordum H."/>
            <person name="Wilson R."/>
            <person name="Cheng Z."/>
            <person name="Jin W."/>
            <person name="Jiang J."/>
            <person name="Leong S.A."/>
            <person name="Iwama H."/>
            <person name="Gojobori T."/>
            <person name="Itoh T."/>
            <person name="Niimura Y."/>
            <person name="Fujii Y."/>
            <person name="Habara T."/>
            <person name="Sakai H."/>
            <person name="Sato Y."/>
            <person name="Wilson G."/>
            <person name="Kumar K."/>
            <person name="McCouch S."/>
            <person name="Juretic N."/>
            <person name="Hoen D."/>
            <person name="Wright S."/>
            <person name="Bruskiewich R."/>
            <person name="Bureau T."/>
            <person name="Miyao A."/>
            <person name="Hirochika H."/>
            <person name="Nishikawa T."/>
            <person name="Kadowaki K."/>
            <person name="Sugiura M."/>
            <person name="Burr B."/>
            <person name="Sasaki T."/>
        </authorList>
    </citation>
    <scope>NUCLEOTIDE SEQUENCE [LARGE SCALE GENOMIC DNA]</scope>
    <source>
        <strain evidence="2">cv. Nipponbare</strain>
    </source>
</reference>